<keyword evidence="2" id="KW-1185">Reference proteome</keyword>
<dbReference type="EMBL" id="JBBKAI010000002">
    <property type="protein sequence ID" value="MEJ8656532.1"/>
    <property type="molecule type" value="Genomic_DNA"/>
</dbReference>
<accession>A0ACC6QDK8</accession>
<dbReference type="Proteomes" id="UP001375539">
    <property type="component" value="Unassembled WGS sequence"/>
</dbReference>
<organism evidence="1 2">
    <name type="scientific">Streptomyces pratisoli</name>
    <dbReference type="NCBI Taxonomy" id="3139917"/>
    <lineage>
        <taxon>Bacteria</taxon>
        <taxon>Bacillati</taxon>
        <taxon>Actinomycetota</taxon>
        <taxon>Actinomycetes</taxon>
        <taxon>Kitasatosporales</taxon>
        <taxon>Streptomycetaceae</taxon>
        <taxon>Streptomyces</taxon>
    </lineage>
</organism>
<evidence type="ECO:0000313" key="1">
    <source>
        <dbReference type="EMBL" id="MEJ8656532.1"/>
    </source>
</evidence>
<name>A0ACC6QDK8_9ACTN</name>
<proteinExistence type="predicted"/>
<sequence length="131" mass="13656">MDAVQIVFAGFTVLGGLVALLAGAYGLNRTRRISAAGQVVTALVKAAPPGADRPLLQYETADGQVLEVPAPAPPTRGLPLTPGSTVRISYDPDDPREVVLSGHERTRIDRGFMIVGAIVLLTGLTLAVTAR</sequence>
<evidence type="ECO:0000313" key="2">
    <source>
        <dbReference type="Proteomes" id="UP001375539"/>
    </source>
</evidence>
<reference evidence="1" key="1">
    <citation type="submission" date="2024-03" db="EMBL/GenBank/DDBJ databases">
        <title>Novel Streptomyces species of biotechnological and ecological value are a feature of Machair soil.</title>
        <authorList>
            <person name="Prole J.R."/>
            <person name="Goodfellow M."/>
            <person name="Allenby N."/>
            <person name="Ward A.C."/>
        </authorList>
    </citation>
    <scope>NUCLEOTIDE SEQUENCE</scope>
    <source>
        <strain evidence="1">MS1.AVA.4</strain>
    </source>
</reference>
<gene>
    <name evidence="1" type="ORF">WKI58_08325</name>
</gene>
<protein>
    <submittedName>
        <fullName evidence="1">DUF3592 domain-containing protein</fullName>
    </submittedName>
</protein>
<comment type="caution">
    <text evidence="1">The sequence shown here is derived from an EMBL/GenBank/DDBJ whole genome shotgun (WGS) entry which is preliminary data.</text>
</comment>